<evidence type="ECO:0000256" key="1">
    <source>
        <dbReference type="ARBA" id="ARBA00004370"/>
    </source>
</evidence>
<dbReference type="Pfam" id="PF07653">
    <property type="entry name" value="SH3_2"/>
    <property type="match status" value="1"/>
</dbReference>
<organism evidence="12 13">
    <name type="scientific">Branchiostoma belcheri</name>
    <name type="common">Amphioxus</name>
    <dbReference type="NCBI Taxonomy" id="7741"/>
    <lineage>
        <taxon>Eukaryota</taxon>
        <taxon>Metazoa</taxon>
        <taxon>Chordata</taxon>
        <taxon>Cephalochordata</taxon>
        <taxon>Leptocardii</taxon>
        <taxon>Amphioxiformes</taxon>
        <taxon>Branchiostomatidae</taxon>
        <taxon>Branchiostoma</taxon>
    </lineage>
</organism>
<dbReference type="SUPFAM" id="SSF101288">
    <property type="entry name" value="L27 domain"/>
    <property type="match status" value="1"/>
</dbReference>
<dbReference type="Gene3D" id="2.30.42.10">
    <property type="match status" value="1"/>
</dbReference>
<sequence>MSLLAKEESRHLLESTDTLPLDEAATNQAAEEEALFMDYVTNVHKEYDAAVQAVLDNMEDLGSAGAKDTDLIFLKGLMDSPVMKSLVRDLNNTPPPEDPSAHDRLEEQKLEPVREENLKLVDDIVTDLNPVIASSNDAAELSGLLNEPHFKALLEAHDAVAAKSYETPPPSPVQLSSPPPPAYNGMAPGDAIRMVGIRKSEGEPLGVTLKVENGELVIARIMHGGMIDRQGAGLLHVGDIIKEINGKDVSNSPEALQDYLKNATGSITLKILPSYQENLPATQVYMKTHFDYDPAKDNLIPCKEAGLAFQKGDVLQIVNQDDANWWQAANAENNGPAGLIPSQVLEERRKAFVKPEYDYVERPSGILGCGPLAKQKKKKMMYLSDKNAEFDRHELPIYEEVAKMPPFQRKTLILIGAQGVGRRSLKNRLILSDHERFGTTMPHASRPLPGTSQDTSRAPREGEEDGKGYYFADKSAMQQDIRDHKYLESGEYEGNLYGTKLDSVRNVMRSGKMCILDVNPQALKVLKTPEFMPFVVFIAAPSVETLKEMHEQARAEGATNKTLTPHPTKRAEFTFEERREGKSQEKEEKAPVAKLKKALTVDREGSEEKEEGSALMKRAHLEINHDRQSFMERKKQEEEEGSNQEEEKTMGNLIQRAQKEITEDRQSYIEKKEKEGTPTPDKGEPSNLIQRARMERQQSVSSHRVKPTCGSFWSTFCCFIFLLSLPIIKLYTVIIQPYLNSTHCELTAVLVVFFL</sequence>
<dbReference type="SUPFAM" id="SSF50044">
    <property type="entry name" value="SH3-domain"/>
    <property type="match status" value="1"/>
</dbReference>
<dbReference type="FunFam" id="3.30.63.10:FF:000002">
    <property type="entry name" value="Guanylate kinase 1"/>
    <property type="match status" value="1"/>
</dbReference>
<feature type="region of interest" description="Disordered" evidence="6">
    <location>
        <begin position="436"/>
        <end position="467"/>
    </location>
</feature>
<dbReference type="OrthoDB" id="65789at2759"/>
<evidence type="ECO:0000313" key="13">
    <source>
        <dbReference type="RefSeq" id="XP_019626923.1"/>
    </source>
</evidence>
<dbReference type="FunFam" id="2.30.42.10:FF:000047">
    <property type="entry name" value="MAGUK p55 subfamily member 6"/>
    <property type="match status" value="1"/>
</dbReference>
<keyword evidence="4 7" id="KW-0472">Membrane</keyword>
<dbReference type="GO" id="GO:0016020">
    <property type="term" value="C:membrane"/>
    <property type="evidence" value="ECO:0007669"/>
    <property type="project" value="UniProtKB-SubCell"/>
</dbReference>
<evidence type="ECO:0000256" key="6">
    <source>
        <dbReference type="SAM" id="MobiDB-lite"/>
    </source>
</evidence>
<evidence type="ECO:0000256" key="4">
    <source>
        <dbReference type="ARBA" id="ARBA00023136"/>
    </source>
</evidence>
<dbReference type="Gene3D" id="2.30.30.40">
    <property type="entry name" value="SH3 Domains"/>
    <property type="match status" value="1"/>
</dbReference>
<dbReference type="PROSITE" id="PS51022">
    <property type="entry name" value="L27"/>
    <property type="match status" value="1"/>
</dbReference>
<feature type="compositionally biased region" description="Basic and acidic residues" evidence="6">
    <location>
        <begin position="569"/>
        <end position="591"/>
    </location>
</feature>
<feature type="transmembrane region" description="Helical" evidence="7">
    <location>
        <begin position="712"/>
        <end position="731"/>
    </location>
</feature>
<keyword evidence="3 5" id="KW-0728">SH3 domain</keyword>
<dbReference type="SMART" id="SM00326">
    <property type="entry name" value="SH3"/>
    <property type="match status" value="1"/>
</dbReference>
<evidence type="ECO:0000313" key="12">
    <source>
        <dbReference type="Proteomes" id="UP000515135"/>
    </source>
</evidence>
<feature type="compositionally biased region" description="Basic and acidic residues" evidence="6">
    <location>
        <begin position="99"/>
        <end position="108"/>
    </location>
</feature>
<dbReference type="AlphaFoldDB" id="A0A6P4YRE2"/>
<dbReference type="Pfam" id="PF00595">
    <property type="entry name" value="PDZ"/>
    <property type="match status" value="1"/>
</dbReference>
<evidence type="ECO:0000259" key="9">
    <source>
        <dbReference type="PROSITE" id="PS50052"/>
    </source>
</evidence>
<evidence type="ECO:0000259" key="10">
    <source>
        <dbReference type="PROSITE" id="PS50106"/>
    </source>
</evidence>
<comment type="subcellular location">
    <subcellularLocation>
        <location evidence="1">Membrane</location>
    </subcellularLocation>
</comment>
<comment type="similarity">
    <text evidence="2">Belongs to the MAGUK family.</text>
</comment>
<dbReference type="Gene3D" id="3.40.50.300">
    <property type="entry name" value="P-loop containing nucleotide triphosphate hydrolases"/>
    <property type="match status" value="1"/>
</dbReference>
<feature type="domain" description="PDZ" evidence="10">
    <location>
        <begin position="194"/>
        <end position="275"/>
    </location>
</feature>
<dbReference type="RefSeq" id="XP_019626923.1">
    <property type="nucleotide sequence ID" value="XM_019771364.1"/>
</dbReference>
<dbReference type="InterPro" id="IPR036892">
    <property type="entry name" value="L27_dom_sf"/>
</dbReference>
<dbReference type="SMART" id="SM00569">
    <property type="entry name" value="L27"/>
    <property type="match status" value="2"/>
</dbReference>
<keyword evidence="12" id="KW-1185">Reference proteome</keyword>
<feature type="domain" description="Guanylate kinase-like" evidence="9">
    <location>
        <begin position="409"/>
        <end position="600"/>
    </location>
</feature>
<feature type="region of interest" description="Disordered" evidence="6">
    <location>
        <begin position="89"/>
        <end position="108"/>
    </location>
</feature>
<dbReference type="PANTHER" id="PTHR23122">
    <property type="entry name" value="MEMBRANE-ASSOCIATED GUANYLATE KINASE MAGUK"/>
    <property type="match status" value="1"/>
</dbReference>
<dbReference type="InterPro" id="IPR036034">
    <property type="entry name" value="PDZ_sf"/>
</dbReference>
<gene>
    <name evidence="13" type="primary">LOC109471907</name>
</gene>
<dbReference type="Proteomes" id="UP000515135">
    <property type="component" value="Unplaced"/>
</dbReference>
<dbReference type="SUPFAM" id="SSF50156">
    <property type="entry name" value="PDZ domain-like"/>
    <property type="match status" value="1"/>
</dbReference>
<keyword evidence="7" id="KW-1133">Transmembrane helix</keyword>
<keyword evidence="7" id="KW-0812">Transmembrane</keyword>
<dbReference type="PROSITE" id="PS50002">
    <property type="entry name" value="SH3"/>
    <property type="match status" value="1"/>
</dbReference>
<dbReference type="Pfam" id="PF00625">
    <property type="entry name" value="Guanylate_kin"/>
    <property type="match status" value="1"/>
</dbReference>
<evidence type="ECO:0000259" key="8">
    <source>
        <dbReference type="PROSITE" id="PS50002"/>
    </source>
</evidence>
<name>A0A6P4YRE2_BRABE</name>
<dbReference type="InterPro" id="IPR008144">
    <property type="entry name" value="Guanylate_kin-like_dom"/>
</dbReference>
<dbReference type="SUPFAM" id="SSF52540">
    <property type="entry name" value="P-loop containing nucleoside triphosphate hydrolases"/>
    <property type="match status" value="1"/>
</dbReference>
<evidence type="ECO:0000256" key="5">
    <source>
        <dbReference type="PROSITE-ProRule" id="PRU00192"/>
    </source>
</evidence>
<feature type="region of interest" description="Disordered" evidence="6">
    <location>
        <begin position="550"/>
        <end position="653"/>
    </location>
</feature>
<dbReference type="InterPro" id="IPR004172">
    <property type="entry name" value="L27_dom"/>
</dbReference>
<dbReference type="InterPro" id="IPR050716">
    <property type="entry name" value="MAGUK"/>
</dbReference>
<dbReference type="Gene3D" id="1.10.287.650">
    <property type="entry name" value="L27 domain"/>
    <property type="match status" value="1"/>
</dbReference>
<accession>A0A6P4YRE2</accession>
<dbReference type="InterPro" id="IPR014775">
    <property type="entry name" value="L27_C"/>
</dbReference>
<dbReference type="CDD" id="cd11862">
    <property type="entry name" value="SH3_MPP"/>
    <property type="match status" value="1"/>
</dbReference>
<dbReference type="PROSITE" id="PS50106">
    <property type="entry name" value="PDZ"/>
    <property type="match status" value="1"/>
</dbReference>
<evidence type="ECO:0000259" key="11">
    <source>
        <dbReference type="PROSITE" id="PS51022"/>
    </source>
</evidence>
<dbReference type="GeneID" id="109471907"/>
<feature type="domain" description="SH3" evidence="8">
    <location>
        <begin position="281"/>
        <end position="350"/>
    </location>
</feature>
<dbReference type="SMART" id="SM00228">
    <property type="entry name" value="PDZ"/>
    <property type="match status" value="1"/>
</dbReference>
<feature type="domain" description="L27" evidence="11">
    <location>
        <begin position="110"/>
        <end position="168"/>
    </location>
</feature>
<evidence type="ECO:0000256" key="3">
    <source>
        <dbReference type="ARBA" id="ARBA00022443"/>
    </source>
</evidence>
<feature type="compositionally biased region" description="Basic and acidic residues" evidence="6">
    <location>
        <begin position="619"/>
        <end position="637"/>
    </location>
</feature>
<dbReference type="InterPro" id="IPR001452">
    <property type="entry name" value="SH3_domain"/>
</dbReference>
<protein>
    <submittedName>
        <fullName evidence="13">MAGUK p55 subfamily member 6-like isoform X1</fullName>
    </submittedName>
</protein>
<dbReference type="InterPro" id="IPR001478">
    <property type="entry name" value="PDZ"/>
</dbReference>
<dbReference type="PROSITE" id="PS50052">
    <property type="entry name" value="GUANYLATE_KINASE_2"/>
    <property type="match status" value="1"/>
</dbReference>
<dbReference type="InterPro" id="IPR027417">
    <property type="entry name" value="P-loop_NTPase"/>
</dbReference>
<reference evidence="13" key="1">
    <citation type="submission" date="2025-08" db="UniProtKB">
        <authorList>
            <consortium name="RefSeq"/>
        </authorList>
    </citation>
    <scope>IDENTIFICATION</scope>
    <source>
        <tissue evidence="13">Gonad</tissue>
    </source>
</reference>
<dbReference type="CDD" id="cd10832">
    <property type="entry name" value="PDZ_MPP6-MPP2-like"/>
    <property type="match status" value="1"/>
</dbReference>
<feature type="compositionally biased region" description="Basic and acidic residues" evidence="6">
    <location>
        <begin position="457"/>
        <end position="467"/>
    </location>
</feature>
<proteinExistence type="inferred from homology"/>
<dbReference type="Pfam" id="PF02828">
    <property type="entry name" value="L27"/>
    <property type="match status" value="2"/>
</dbReference>
<dbReference type="InterPro" id="IPR036028">
    <property type="entry name" value="SH3-like_dom_sf"/>
</dbReference>
<dbReference type="InterPro" id="IPR008145">
    <property type="entry name" value="GK/Ca_channel_bsu"/>
</dbReference>
<dbReference type="KEGG" id="bbel:109471907"/>
<evidence type="ECO:0000256" key="2">
    <source>
        <dbReference type="ARBA" id="ARBA00007014"/>
    </source>
</evidence>
<evidence type="ECO:0000256" key="7">
    <source>
        <dbReference type="SAM" id="Phobius"/>
    </source>
</evidence>
<dbReference type="GO" id="GO:0043226">
    <property type="term" value="C:organelle"/>
    <property type="evidence" value="ECO:0007669"/>
    <property type="project" value="UniProtKB-ARBA"/>
</dbReference>
<dbReference type="FunFam" id="2.30.30.40:FF:000069">
    <property type="entry name" value="MAGUK p55 subfamily member 6"/>
    <property type="match status" value="1"/>
</dbReference>
<dbReference type="SMART" id="SM00072">
    <property type="entry name" value="GuKc"/>
    <property type="match status" value="1"/>
</dbReference>